<comment type="caution">
    <text evidence="2">The sequence shown here is derived from an EMBL/GenBank/DDBJ whole genome shotgun (WGS) entry which is preliminary data.</text>
</comment>
<keyword evidence="3" id="KW-1185">Reference proteome</keyword>
<evidence type="ECO:0000313" key="2">
    <source>
        <dbReference type="EMBL" id="KAK3014865.1"/>
    </source>
</evidence>
<gene>
    <name evidence="2" type="ORF">RJ639_007966</name>
</gene>
<dbReference type="GO" id="GO:0005886">
    <property type="term" value="C:plasma membrane"/>
    <property type="evidence" value="ECO:0007669"/>
    <property type="project" value="TreeGrafter"/>
</dbReference>
<dbReference type="EMBL" id="JAVXUP010001187">
    <property type="protein sequence ID" value="KAK3014865.1"/>
    <property type="molecule type" value="Genomic_DNA"/>
</dbReference>
<accession>A0AA89ATS7</accession>
<feature type="region of interest" description="Disordered" evidence="1">
    <location>
        <begin position="59"/>
        <end position="84"/>
    </location>
</feature>
<evidence type="ECO:0000313" key="3">
    <source>
        <dbReference type="Proteomes" id="UP001188597"/>
    </source>
</evidence>
<evidence type="ECO:0000256" key="1">
    <source>
        <dbReference type="SAM" id="MobiDB-lite"/>
    </source>
</evidence>
<dbReference type="GO" id="GO:0008324">
    <property type="term" value="F:monoatomic cation transmembrane transporter activity"/>
    <property type="evidence" value="ECO:0007669"/>
    <property type="project" value="TreeGrafter"/>
</dbReference>
<dbReference type="InterPro" id="IPR051143">
    <property type="entry name" value="TrkH_K-transport"/>
</dbReference>
<reference evidence="2" key="1">
    <citation type="submission" date="2022-12" db="EMBL/GenBank/DDBJ databases">
        <title>Draft genome assemblies for two species of Escallonia (Escalloniales).</title>
        <authorList>
            <person name="Chanderbali A."/>
            <person name="Dervinis C."/>
            <person name="Anghel I."/>
            <person name="Soltis D."/>
            <person name="Soltis P."/>
            <person name="Zapata F."/>
        </authorList>
    </citation>
    <scope>NUCLEOTIDE SEQUENCE</scope>
    <source>
        <strain evidence="2">UCBG64.0493</strain>
        <tissue evidence="2">Leaf</tissue>
    </source>
</reference>
<name>A0AA89ATS7_9ASTE</name>
<proteinExistence type="predicted"/>
<dbReference type="PANTHER" id="PTHR31064:SF30">
    <property type="entry name" value="HIGH-AFFINITY POTASSIUM TRANSPORT PROTEIN-RELATED"/>
    <property type="match status" value="1"/>
</dbReference>
<protein>
    <submittedName>
        <fullName evidence="2">Uncharacterized protein</fullName>
    </submittedName>
</protein>
<dbReference type="AlphaFoldDB" id="A0AA89ATS7"/>
<dbReference type="Proteomes" id="UP001188597">
    <property type="component" value="Unassembled WGS sequence"/>
</dbReference>
<sequence length="181" mass="19476">MTSLPSPHPSHHPNLDPNFLVFPHFHLQMKGTLACPSQVPGSGKLLEGGGGDAELSELVRGGAGGQADGRRSGSRRRCSRRQAPTPCIGTASPAMPCYTAFRVPSTVYLLLTNGGPAYGNVGFSVGYSCGRQINPDKHCQDKLYGFAGRWSNKGKLILVLVMFFGRLKKFSMRGGRAWKLS</sequence>
<dbReference type="PANTHER" id="PTHR31064">
    <property type="entry name" value="POTASSIUM TRANSPORT PROTEIN DDB_G0292412-RELATED"/>
    <property type="match status" value="1"/>
</dbReference>
<organism evidence="2 3">
    <name type="scientific">Escallonia herrerae</name>
    <dbReference type="NCBI Taxonomy" id="1293975"/>
    <lineage>
        <taxon>Eukaryota</taxon>
        <taxon>Viridiplantae</taxon>
        <taxon>Streptophyta</taxon>
        <taxon>Embryophyta</taxon>
        <taxon>Tracheophyta</taxon>
        <taxon>Spermatophyta</taxon>
        <taxon>Magnoliopsida</taxon>
        <taxon>eudicotyledons</taxon>
        <taxon>Gunneridae</taxon>
        <taxon>Pentapetalae</taxon>
        <taxon>asterids</taxon>
        <taxon>campanulids</taxon>
        <taxon>Escalloniales</taxon>
        <taxon>Escalloniaceae</taxon>
        <taxon>Escallonia</taxon>
    </lineage>
</organism>